<evidence type="ECO:0000256" key="7">
    <source>
        <dbReference type="ARBA" id="ARBA00022840"/>
    </source>
</evidence>
<protein>
    <recommendedName>
        <fullName evidence="11">RecBCD enzyme subunit RecD</fullName>
        <ecNumber evidence="11">5.6.2.3</ecNumber>
    </recommendedName>
    <alternativeName>
        <fullName evidence="11">DNA 5'-3' helicase subunit RecD</fullName>
    </alternativeName>
    <alternativeName>
        <fullName evidence="11">Exonuclease V subunit RecD</fullName>
        <shortName evidence="11">ExoV subunit RecD</shortName>
    </alternativeName>
    <alternativeName>
        <fullName evidence="11">Helicase/nuclease RecBCD subunit RecD</fullName>
    </alternativeName>
</protein>
<dbReference type="CDD" id="cd18809">
    <property type="entry name" value="SF1_C_RecD"/>
    <property type="match status" value="1"/>
</dbReference>
<keyword evidence="7 11" id="KW-0067">ATP-binding</keyword>
<gene>
    <name evidence="11 15" type="primary">recD</name>
    <name evidence="15" type="ORF">ACFOMG_09225</name>
</gene>
<dbReference type="InterPro" id="IPR049550">
    <property type="entry name" value="RecD_N"/>
</dbReference>
<keyword evidence="1 11" id="KW-0540">Nuclease</keyword>
<evidence type="ECO:0000256" key="2">
    <source>
        <dbReference type="ARBA" id="ARBA00022741"/>
    </source>
</evidence>
<accession>A0ABV7VW39</accession>
<comment type="subunit">
    <text evidence="11">Heterotrimer of RecB, RecC and RecD. All subunits contribute to DNA-binding.</text>
</comment>
<dbReference type="RefSeq" id="WP_376866174.1">
    <property type="nucleotide sequence ID" value="NZ_JBHRYB010000005.1"/>
</dbReference>
<evidence type="ECO:0000256" key="1">
    <source>
        <dbReference type="ARBA" id="ARBA00022722"/>
    </source>
</evidence>
<dbReference type="EC" id="5.6.2.3" evidence="11"/>
<feature type="domain" description="RecBCD enzyme subunit RecD N-terminal" evidence="14">
    <location>
        <begin position="26"/>
        <end position="98"/>
    </location>
</feature>
<evidence type="ECO:0000259" key="12">
    <source>
        <dbReference type="Pfam" id="PF13538"/>
    </source>
</evidence>
<organism evidence="15 16">
    <name type="scientific">Bacterioplanoides pacificum</name>
    <dbReference type="NCBI Taxonomy" id="1171596"/>
    <lineage>
        <taxon>Bacteria</taxon>
        <taxon>Pseudomonadati</taxon>
        <taxon>Pseudomonadota</taxon>
        <taxon>Gammaproteobacteria</taxon>
        <taxon>Oceanospirillales</taxon>
        <taxon>Oceanospirillaceae</taxon>
        <taxon>Bacterioplanoides</taxon>
    </lineage>
</organism>
<dbReference type="NCBIfam" id="TIGR01447">
    <property type="entry name" value="recD"/>
    <property type="match status" value="1"/>
</dbReference>
<dbReference type="Gene3D" id="3.40.50.300">
    <property type="entry name" value="P-loop containing nucleotide triphosphate hydrolases"/>
    <property type="match status" value="3"/>
</dbReference>
<comment type="catalytic activity">
    <reaction evidence="11">
        <text>ATP + H2O = ADP + phosphate + H(+)</text>
        <dbReference type="Rhea" id="RHEA:13065"/>
        <dbReference type="ChEBI" id="CHEBI:15377"/>
        <dbReference type="ChEBI" id="CHEBI:15378"/>
        <dbReference type="ChEBI" id="CHEBI:30616"/>
        <dbReference type="ChEBI" id="CHEBI:43474"/>
        <dbReference type="ChEBI" id="CHEBI:456216"/>
        <dbReference type="EC" id="5.6.2.3"/>
    </reaction>
</comment>
<evidence type="ECO:0000256" key="3">
    <source>
        <dbReference type="ARBA" id="ARBA00022763"/>
    </source>
</evidence>
<keyword evidence="6 11" id="KW-0269">Exonuclease</keyword>
<dbReference type="PANTHER" id="PTHR43788:SF6">
    <property type="entry name" value="DNA HELICASE B"/>
    <property type="match status" value="1"/>
</dbReference>
<feature type="domain" description="ATP-dependent RecD2 DNA helicase SH3" evidence="13">
    <location>
        <begin position="486"/>
        <end position="549"/>
    </location>
</feature>
<dbReference type="EMBL" id="JBHRYB010000005">
    <property type="protein sequence ID" value="MFC3680278.1"/>
    <property type="molecule type" value="Genomic_DNA"/>
</dbReference>
<evidence type="ECO:0000256" key="5">
    <source>
        <dbReference type="ARBA" id="ARBA00022806"/>
    </source>
</evidence>
<evidence type="ECO:0000256" key="4">
    <source>
        <dbReference type="ARBA" id="ARBA00022801"/>
    </source>
</evidence>
<dbReference type="InterPro" id="IPR027417">
    <property type="entry name" value="P-loop_NTPase"/>
</dbReference>
<sequence length="645" mass="72035">MLRINDVNADRGLAGLQHTCRQLQQDNKLRAIDLQLAQQLLSYQPDASDEVARLLYLSGVLLSVALAKGQVCLPLQQCPLAELAIHWPKSQRLVTQLGECDCVYVRHTPADELLWCNQPLVLDVCQPQPRLYLARYFFYERGVYQAIRSRLQAGHDLCDAAESAVLQQALTELFVASERIDWQKVAAATACLQGFAVITGGPGTGKTTTVTRLLSALLSIKPAMHIALAAPTGKAAARMTESIRNAKLAARDGRLLPHGEQIPDNSFTLHRLLGWSPRGFRYHAGHPLPYDCIVVDEASMIDLPMMYHLMQALSPQCRLILLGDRDQLASVEAGSVLADLCDAGHEHGPAPQFAARLQQVCGEDLSGFIEQRDQDCGIQNAIAQLRVSHRFDANSGIGQLAAAVNRGDYQQALDCFRRFDDIEVNWHDENSRLTVNNDHWQLAVNQGYRDYCRAVQQGDSAEILERFNDFQVLCATRQGSFGVEEINRRIERLLRPQLDRQQQYDGVMYPGRAIMISRNDYDLGLFNGDIGVVVAVTEAGREPRLKVAFRSSDGELRLLLPSRLPDHETAFAMTVHKSQGSEFGSVFLMLPADWQSVITRELIYTAITRAKQRFRLLTSLRSWKTGVASRVVRASGLRDQLWLSE</sequence>
<keyword evidence="2 11" id="KW-0547">Nucleotide-binding</keyword>
<dbReference type="Gene3D" id="1.10.10.1020">
    <property type="entry name" value="RecBCD complex, subunit RecD, N-terminal domain"/>
    <property type="match status" value="1"/>
</dbReference>
<evidence type="ECO:0000313" key="15">
    <source>
        <dbReference type="EMBL" id="MFC3680278.1"/>
    </source>
</evidence>
<evidence type="ECO:0000256" key="9">
    <source>
        <dbReference type="ARBA" id="ARBA00023204"/>
    </source>
</evidence>
<keyword evidence="10 11" id="KW-0413">Isomerase</keyword>
<keyword evidence="9 11" id="KW-0234">DNA repair</keyword>
<reference evidence="16" key="1">
    <citation type="journal article" date="2019" name="Int. J. Syst. Evol. Microbiol.">
        <title>The Global Catalogue of Microorganisms (GCM) 10K type strain sequencing project: providing services to taxonomists for standard genome sequencing and annotation.</title>
        <authorList>
            <consortium name="The Broad Institute Genomics Platform"/>
            <consortium name="The Broad Institute Genome Sequencing Center for Infectious Disease"/>
            <person name="Wu L."/>
            <person name="Ma J."/>
        </authorList>
    </citation>
    <scope>NUCLEOTIDE SEQUENCE [LARGE SCALE GENOMIC DNA]</scope>
    <source>
        <strain evidence="16">KCTC 42424</strain>
    </source>
</reference>
<dbReference type="HAMAP" id="MF_01487">
    <property type="entry name" value="RecD"/>
    <property type="match status" value="1"/>
</dbReference>
<comment type="miscellaneous">
    <text evidence="11">In the RecBCD complex, RecB has a slow 3'-5' helicase, an exonuclease activity and loads RecA onto ssDNA, RecD has a fast 5'-3' helicase activity, while RecC stimulates the ATPase and processivity of the RecB helicase and contributes to recognition of the Chi site.</text>
</comment>
<keyword evidence="8 11" id="KW-0238">DNA-binding</keyword>
<feature type="domain" description="UvrD-like helicase C-terminal" evidence="12">
    <location>
        <begin position="570"/>
        <end position="616"/>
    </location>
</feature>
<dbReference type="Pfam" id="PF18335">
    <property type="entry name" value="SH3_13"/>
    <property type="match status" value="1"/>
</dbReference>
<comment type="function">
    <text evidence="11">A helicase/nuclease that prepares dsDNA breaks (DSB) for recombinational DNA repair. Binds to DSBs and unwinds DNA via a highly rapid and processive ATP-dependent bidirectional helicase activity. Unwinds dsDNA until it encounters a Chi (crossover hotspot instigator) sequence from the 3' direction. Cuts ssDNA a few nucleotides 3' to the Chi site. The properties and activities of the enzyme are changed at Chi. The Chi-altered holoenzyme produces a long 3'-ssDNA overhang and facilitates RecA-binding to the ssDNA for homologous DNA recombination and repair. Holoenzyme degrades any linearized DNA that is unable to undergo homologous recombination. In the holoenzyme this subunit has ssDNA-dependent ATPase and 5'-3' helicase activity. When added to pre-assembled RecBC greatly stimulates nuclease activity and augments holoenzyme processivity. Negatively regulates the RecA-loading ability of RecBCD.</text>
</comment>
<dbReference type="GO" id="GO:0008854">
    <property type="term" value="F:exodeoxyribonuclease V activity"/>
    <property type="evidence" value="ECO:0007669"/>
    <property type="project" value="UniProtKB-EC"/>
</dbReference>
<dbReference type="Pfam" id="PF13245">
    <property type="entry name" value="AAA_19"/>
    <property type="match status" value="1"/>
</dbReference>
<name>A0ABV7VW39_9GAMM</name>
<keyword evidence="16" id="KW-1185">Reference proteome</keyword>
<keyword evidence="5 11" id="KW-0347">Helicase</keyword>
<dbReference type="SUPFAM" id="SSF52540">
    <property type="entry name" value="P-loop containing nucleoside triphosphate hydrolases"/>
    <property type="match status" value="2"/>
</dbReference>
<evidence type="ECO:0000313" key="16">
    <source>
        <dbReference type="Proteomes" id="UP001595722"/>
    </source>
</evidence>
<dbReference type="InterPro" id="IPR006344">
    <property type="entry name" value="RecD"/>
</dbReference>
<evidence type="ECO:0000259" key="13">
    <source>
        <dbReference type="Pfam" id="PF18335"/>
    </source>
</evidence>
<dbReference type="InterPro" id="IPR041851">
    <property type="entry name" value="RecD_N_sf"/>
</dbReference>
<keyword evidence="3 11" id="KW-0227">DNA damage</keyword>
<evidence type="ECO:0000256" key="10">
    <source>
        <dbReference type="ARBA" id="ARBA00023235"/>
    </source>
</evidence>
<proteinExistence type="inferred from homology"/>
<evidence type="ECO:0000259" key="14">
    <source>
        <dbReference type="Pfam" id="PF21185"/>
    </source>
</evidence>
<dbReference type="InterPro" id="IPR050534">
    <property type="entry name" value="Coronavir_polyprotein_1ab"/>
</dbReference>
<dbReference type="Proteomes" id="UP001595722">
    <property type="component" value="Unassembled WGS sequence"/>
</dbReference>
<keyword evidence="4 11" id="KW-0378">Hydrolase</keyword>
<dbReference type="InterPro" id="IPR027785">
    <property type="entry name" value="UvrD-like_helicase_C"/>
</dbReference>
<dbReference type="Pfam" id="PF13538">
    <property type="entry name" value="UvrD_C_2"/>
    <property type="match status" value="1"/>
</dbReference>
<comment type="caution">
    <text evidence="15">The sequence shown here is derived from an EMBL/GenBank/DDBJ whole genome shotgun (WGS) entry which is preliminary data.</text>
</comment>
<dbReference type="CDD" id="cd17933">
    <property type="entry name" value="DEXSc_RecD-like"/>
    <property type="match status" value="1"/>
</dbReference>
<comment type="similarity">
    <text evidence="11">Belongs to the RecD family.</text>
</comment>
<evidence type="ECO:0000256" key="11">
    <source>
        <dbReference type="HAMAP-Rule" id="MF_01487"/>
    </source>
</evidence>
<evidence type="ECO:0000256" key="6">
    <source>
        <dbReference type="ARBA" id="ARBA00022839"/>
    </source>
</evidence>
<dbReference type="PANTHER" id="PTHR43788">
    <property type="entry name" value="DNA2/NAM7 HELICASE FAMILY MEMBER"/>
    <property type="match status" value="1"/>
</dbReference>
<evidence type="ECO:0000256" key="8">
    <source>
        <dbReference type="ARBA" id="ARBA00023125"/>
    </source>
</evidence>
<dbReference type="Pfam" id="PF21185">
    <property type="entry name" value="RecD_N"/>
    <property type="match status" value="1"/>
</dbReference>
<feature type="binding site" evidence="11">
    <location>
        <begin position="200"/>
        <end position="207"/>
    </location>
    <ligand>
        <name>ATP</name>
        <dbReference type="ChEBI" id="CHEBI:30616"/>
    </ligand>
</feature>
<dbReference type="InterPro" id="IPR041451">
    <property type="entry name" value="RecD2_SH13"/>
</dbReference>